<reference evidence="3" key="1">
    <citation type="journal article" date="2021" name="Int. J. Syst. Evol. Microbiol.">
        <title>Actinocatenispora comari sp. nov., an endophytic actinomycete isolated from aerial parts of Comarum salesowianum.</title>
        <authorList>
            <person name="Oyunbileg N."/>
            <person name="Iizaka Y."/>
            <person name="Hamada M."/>
            <person name="Davaapurev B.O."/>
            <person name="Fukumoto A."/>
            <person name="Tsetseg B."/>
            <person name="Kato F."/>
            <person name="Tamura T."/>
            <person name="Batkhuu J."/>
            <person name="Anzai Y."/>
        </authorList>
    </citation>
    <scope>NUCLEOTIDE SEQUENCE [LARGE SCALE GENOMIC DNA]</scope>
    <source>
        <strain evidence="3">NUM-2625</strain>
    </source>
</reference>
<gene>
    <name evidence="2" type="ORF">NUM_64060</name>
</gene>
<keyword evidence="1" id="KW-0472">Membrane</keyword>
<dbReference type="Proteomes" id="UP000614996">
    <property type="component" value="Unassembled WGS sequence"/>
</dbReference>
<feature type="transmembrane region" description="Helical" evidence="1">
    <location>
        <begin position="55"/>
        <end position="71"/>
    </location>
</feature>
<comment type="caution">
    <text evidence="2">The sequence shown here is derived from an EMBL/GenBank/DDBJ whole genome shotgun (WGS) entry which is preliminary data.</text>
</comment>
<evidence type="ECO:0000256" key="1">
    <source>
        <dbReference type="SAM" id="Phobius"/>
    </source>
</evidence>
<sequence>MTSRRDPPDAARSATRPGGPFDLALRIAGGLVAVWGAVVATLLEAFLVPLRLGGVRVPICLLLAVVGNIALMRFAHAVTGNRFVALLPGLVWFALTIVLSSQTAAGDTVLVGGDWVPLALLLLGAASVAVGAYLVVVPRRR</sequence>
<keyword evidence="3" id="KW-1185">Reference proteome</keyword>
<protein>
    <submittedName>
        <fullName evidence="2">Uncharacterized protein</fullName>
    </submittedName>
</protein>
<dbReference type="EMBL" id="BOPO01000130">
    <property type="protein sequence ID" value="GIL31152.1"/>
    <property type="molecule type" value="Genomic_DNA"/>
</dbReference>
<keyword evidence="1" id="KW-1133">Transmembrane helix</keyword>
<feature type="transmembrane region" description="Helical" evidence="1">
    <location>
        <begin position="83"/>
        <end position="103"/>
    </location>
</feature>
<dbReference type="AlphaFoldDB" id="A0A8J4AJZ2"/>
<accession>A0A8J4AJZ2</accession>
<keyword evidence="1" id="KW-0812">Transmembrane</keyword>
<evidence type="ECO:0000313" key="2">
    <source>
        <dbReference type="EMBL" id="GIL31152.1"/>
    </source>
</evidence>
<evidence type="ECO:0000313" key="3">
    <source>
        <dbReference type="Proteomes" id="UP000614996"/>
    </source>
</evidence>
<organism evidence="2 3">
    <name type="scientific">Actinocatenispora comari</name>
    <dbReference type="NCBI Taxonomy" id="2807577"/>
    <lineage>
        <taxon>Bacteria</taxon>
        <taxon>Bacillati</taxon>
        <taxon>Actinomycetota</taxon>
        <taxon>Actinomycetes</taxon>
        <taxon>Micromonosporales</taxon>
        <taxon>Micromonosporaceae</taxon>
        <taxon>Actinocatenispora</taxon>
    </lineage>
</organism>
<dbReference type="RefSeq" id="WP_207128733.1">
    <property type="nucleotide sequence ID" value="NZ_BOPO01000130.1"/>
</dbReference>
<name>A0A8J4AJZ2_9ACTN</name>
<feature type="transmembrane region" description="Helical" evidence="1">
    <location>
        <begin position="21"/>
        <end position="43"/>
    </location>
</feature>
<proteinExistence type="predicted"/>
<feature type="transmembrane region" description="Helical" evidence="1">
    <location>
        <begin position="115"/>
        <end position="136"/>
    </location>
</feature>